<name>A0A133VJ46_9EURY</name>
<dbReference type="GO" id="GO:0004639">
    <property type="term" value="F:phosphoribosylaminoimidazolesuccinocarboxamide synthase activity"/>
    <property type="evidence" value="ECO:0007669"/>
    <property type="project" value="UniProtKB-EC"/>
</dbReference>
<dbReference type="GO" id="GO:0006189">
    <property type="term" value="P:'de novo' IMP biosynthetic process"/>
    <property type="evidence" value="ECO:0007669"/>
    <property type="project" value="UniProtKB-UniPathway"/>
</dbReference>
<keyword evidence="4" id="KW-0547">Nucleotide-binding</keyword>
<organism evidence="9 10">
    <name type="scientific">candidate division MSBL1 archaeon SCGC-AAA382F02</name>
    <dbReference type="NCBI Taxonomy" id="1698282"/>
    <lineage>
        <taxon>Archaea</taxon>
        <taxon>Methanobacteriati</taxon>
        <taxon>Methanobacteriota</taxon>
        <taxon>candidate division MSBL1</taxon>
    </lineage>
</organism>
<accession>A0A133VJ46</accession>
<evidence type="ECO:0000313" key="10">
    <source>
        <dbReference type="Proteomes" id="UP000070491"/>
    </source>
</evidence>
<dbReference type="EC" id="6.3.2.6" evidence="2"/>
<evidence type="ECO:0000256" key="1">
    <source>
        <dbReference type="ARBA" id="ARBA00004672"/>
    </source>
</evidence>
<feature type="region of interest" description="Disordered" evidence="7">
    <location>
        <begin position="149"/>
        <end position="174"/>
    </location>
</feature>
<protein>
    <recommendedName>
        <fullName evidence="2">phosphoribosylaminoimidazolesuccinocarboxamide synthase</fullName>
        <ecNumber evidence="2">6.3.2.6</ecNumber>
    </recommendedName>
</protein>
<evidence type="ECO:0000313" key="9">
    <source>
        <dbReference type="EMBL" id="KXB06468.1"/>
    </source>
</evidence>
<evidence type="ECO:0000256" key="3">
    <source>
        <dbReference type="ARBA" id="ARBA00022598"/>
    </source>
</evidence>
<comment type="caution">
    <text evidence="9">The sequence shown here is derived from an EMBL/GenBank/DDBJ whole genome shotgun (WGS) entry which is preliminary data.</text>
</comment>
<keyword evidence="5" id="KW-0658">Purine biosynthesis</keyword>
<dbReference type="InterPro" id="IPR028923">
    <property type="entry name" value="SAICAR_synt/ADE2_N"/>
</dbReference>
<dbReference type="Proteomes" id="UP000070491">
    <property type="component" value="Unassembled WGS sequence"/>
</dbReference>
<dbReference type="Pfam" id="PF01259">
    <property type="entry name" value="SAICAR_synt"/>
    <property type="match status" value="1"/>
</dbReference>
<dbReference type="EMBL" id="LHYG01000002">
    <property type="protein sequence ID" value="KXB06468.1"/>
    <property type="molecule type" value="Genomic_DNA"/>
</dbReference>
<evidence type="ECO:0000259" key="8">
    <source>
        <dbReference type="Pfam" id="PF01259"/>
    </source>
</evidence>
<dbReference type="GO" id="GO:0005737">
    <property type="term" value="C:cytoplasm"/>
    <property type="evidence" value="ECO:0007669"/>
    <property type="project" value="TreeGrafter"/>
</dbReference>
<evidence type="ECO:0000256" key="7">
    <source>
        <dbReference type="SAM" id="MobiDB-lite"/>
    </source>
</evidence>
<reference evidence="9 10" key="1">
    <citation type="journal article" date="2016" name="Sci. Rep.">
        <title>Metabolic traits of an uncultured archaeal lineage -MSBL1- from brine pools of the Red Sea.</title>
        <authorList>
            <person name="Mwirichia R."/>
            <person name="Alam I."/>
            <person name="Rashid M."/>
            <person name="Vinu M."/>
            <person name="Ba-Alawi W."/>
            <person name="Anthony Kamau A."/>
            <person name="Kamanda Ngugi D."/>
            <person name="Goker M."/>
            <person name="Klenk H.P."/>
            <person name="Bajic V."/>
            <person name="Stingl U."/>
        </authorList>
    </citation>
    <scope>NUCLEOTIDE SEQUENCE [LARGE SCALE GENOMIC DNA]</scope>
    <source>
        <strain evidence="9">SCGC-AAA382F02</strain>
    </source>
</reference>
<comment type="pathway">
    <text evidence="1">Purine metabolism; IMP biosynthesis via de novo pathway; 5-amino-1-(5-phospho-D-ribosyl)imidazole-4-carboxamide from 5-amino-1-(5-phospho-D-ribosyl)imidazole-4-carboxylate: step 1/2.</text>
</comment>
<feature type="domain" description="SAICAR synthetase/ADE2 N-terminal" evidence="8">
    <location>
        <begin position="18"/>
        <end position="273"/>
    </location>
</feature>
<dbReference type="Gene3D" id="3.30.470.20">
    <property type="entry name" value="ATP-grasp fold, B domain"/>
    <property type="match status" value="1"/>
</dbReference>
<dbReference type="PATRIC" id="fig|1698282.3.peg.182"/>
<feature type="compositionally biased region" description="Acidic residues" evidence="7">
    <location>
        <begin position="149"/>
        <end position="160"/>
    </location>
</feature>
<keyword evidence="3" id="KW-0436">Ligase</keyword>
<evidence type="ECO:0000256" key="4">
    <source>
        <dbReference type="ARBA" id="ARBA00022741"/>
    </source>
</evidence>
<keyword evidence="6" id="KW-0067">ATP-binding</keyword>
<dbReference type="PANTHER" id="PTHR43700:SF1">
    <property type="entry name" value="PHOSPHORIBOSYLAMINOIMIDAZOLE-SUCCINOCARBOXAMIDE SYNTHASE"/>
    <property type="match status" value="1"/>
</dbReference>
<evidence type="ECO:0000256" key="2">
    <source>
        <dbReference type="ARBA" id="ARBA00012217"/>
    </source>
</evidence>
<dbReference type="PANTHER" id="PTHR43700">
    <property type="entry name" value="PHOSPHORIBOSYLAMINOIMIDAZOLE-SUCCINOCARBOXAMIDE SYNTHASE"/>
    <property type="match status" value="1"/>
</dbReference>
<dbReference type="GO" id="GO:0005524">
    <property type="term" value="F:ATP binding"/>
    <property type="evidence" value="ECO:0007669"/>
    <property type="project" value="UniProtKB-KW"/>
</dbReference>
<dbReference type="UniPathway" id="UPA00074">
    <property type="reaction ID" value="UER00131"/>
</dbReference>
<dbReference type="Gene3D" id="3.30.200.20">
    <property type="entry name" value="Phosphorylase Kinase, domain 1"/>
    <property type="match status" value="1"/>
</dbReference>
<dbReference type="SUPFAM" id="SSF56104">
    <property type="entry name" value="SAICAR synthase-like"/>
    <property type="match status" value="1"/>
</dbReference>
<sequence>MGSVKDLEILEPPTEDSTGHAIFHFSDRYSVFDWGEMPKKLDRKGEVLALMGAYTFEILEEEGIKTHYMGMGEEGEIKKLDDLEEPSSQMHIELVNVLEPDFKEGSYDYSVFQNPPVNNYLVPLEIIYRNRVPVGSSARSRYSPKELGLEAEEWPEEPVSLDEPLVEPSTKLEEQDRCIDEEEAERISGVSLQEIYEITRKSNEIIIENVEEAGMKNDDGKLEFLYIDGDIAVGDVAGTFDENRFTFNGVQVSKEVLRQAYKKDQPEWVEEVKKAKKKAINEGVEQWKELMTTEPQPLGIEDLASEMYQAGANRYIGRDFFDVRDLGEVMSDLKTKL</sequence>
<dbReference type="AlphaFoldDB" id="A0A133VJ46"/>
<evidence type="ECO:0000256" key="6">
    <source>
        <dbReference type="ARBA" id="ARBA00022840"/>
    </source>
</evidence>
<keyword evidence="10" id="KW-1185">Reference proteome</keyword>
<gene>
    <name evidence="9" type="ORF">AKJ53_00255</name>
</gene>
<evidence type="ECO:0000256" key="5">
    <source>
        <dbReference type="ARBA" id="ARBA00022755"/>
    </source>
</evidence>
<proteinExistence type="predicted"/>